<gene>
    <name evidence="2" type="ORF">MCOS_LOCUS10171</name>
</gene>
<reference evidence="4" key="1">
    <citation type="submission" date="2017-02" db="UniProtKB">
        <authorList>
            <consortium name="WormBaseParasite"/>
        </authorList>
    </citation>
    <scope>IDENTIFICATION</scope>
</reference>
<name>A0A0R3UQL5_MESCO</name>
<sequence length="76" mass="8258">MRLFKSPLASDATAPWHSRFPPVGESESGYLHGAYTVEPHPRRFRDANTNICAGSMKRTCDGNVALPGDEGLARAD</sequence>
<evidence type="ECO:0000313" key="4">
    <source>
        <dbReference type="WBParaSite" id="MCOS_0001017001-mRNA-1"/>
    </source>
</evidence>
<dbReference type="Proteomes" id="UP000267029">
    <property type="component" value="Unassembled WGS sequence"/>
</dbReference>
<accession>A0A0R3UQL5</accession>
<evidence type="ECO:0000313" key="2">
    <source>
        <dbReference type="EMBL" id="VDD84168.1"/>
    </source>
</evidence>
<evidence type="ECO:0000256" key="1">
    <source>
        <dbReference type="SAM" id="MobiDB-lite"/>
    </source>
</evidence>
<keyword evidence="3" id="KW-1185">Reference proteome</keyword>
<feature type="region of interest" description="Disordered" evidence="1">
    <location>
        <begin position="1"/>
        <end position="23"/>
    </location>
</feature>
<reference evidence="2 3" key="2">
    <citation type="submission" date="2018-10" db="EMBL/GenBank/DDBJ databases">
        <authorList>
            <consortium name="Pathogen Informatics"/>
        </authorList>
    </citation>
    <scope>NUCLEOTIDE SEQUENCE [LARGE SCALE GENOMIC DNA]</scope>
</reference>
<dbReference type="AlphaFoldDB" id="A0A0R3UQL5"/>
<organism evidence="4">
    <name type="scientific">Mesocestoides corti</name>
    <name type="common">Flatworm</name>
    <dbReference type="NCBI Taxonomy" id="53468"/>
    <lineage>
        <taxon>Eukaryota</taxon>
        <taxon>Metazoa</taxon>
        <taxon>Spiralia</taxon>
        <taxon>Lophotrochozoa</taxon>
        <taxon>Platyhelminthes</taxon>
        <taxon>Cestoda</taxon>
        <taxon>Eucestoda</taxon>
        <taxon>Cyclophyllidea</taxon>
        <taxon>Mesocestoididae</taxon>
        <taxon>Mesocestoides</taxon>
    </lineage>
</organism>
<proteinExistence type="predicted"/>
<dbReference type="WBParaSite" id="MCOS_0001017001-mRNA-1">
    <property type="protein sequence ID" value="MCOS_0001017001-mRNA-1"/>
    <property type="gene ID" value="MCOS_0001017001"/>
</dbReference>
<evidence type="ECO:0000313" key="3">
    <source>
        <dbReference type="Proteomes" id="UP000267029"/>
    </source>
</evidence>
<protein>
    <submittedName>
        <fullName evidence="2 4">Uncharacterized protein</fullName>
    </submittedName>
</protein>
<dbReference type="EMBL" id="UXSR01006040">
    <property type="protein sequence ID" value="VDD84168.1"/>
    <property type="molecule type" value="Genomic_DNA"/>
</dbReference>